<accession>A0A645J1N9</accession>
<dbReference type="EMBL" id="VSSQ01122616">
    <property type="protein sequence ID" value="MPN54414.1"/>
    <property type="molecule type" value="Genomic_DNA"/>
</dbReference>
<evidence type="ECO:0000313" key="1">
    <source>
        <dbReference type="EMBL" id="MPN54414.1"/>
    </source>
</evidence>
<organism evidence="1">
    <name type="scientific">bioreactor metagenome</name>
    <dbReference type="NCBI Taxonomy" id="1076179"/>
    <lineage>
        <taxon>unclassified sequences</taxon>
        <taxon>metagenomes</taxon>
        <taxon>ecological metagenomes</taxon>
    </lineage>
</organism>
<comment type="caution">
    <text evidence="1">The sequence shown here is derived from an EMBL/GenBank/DDBJ whole genome shotgun (WGS) entry which is preliminary data.</text>
</comment>
<protein>
    <submittedName>
        <fullName evidence="1">Uncharacterized protein</fullName>
    </submittedName>
</protein>
<name>A0A645J1N9_9ZZZZ</name>
<sequence length="49" mass="5766">MVADHDIRTLLLARVVFYLDLNAEFFKIEQLPKITQRAIDQLRGFVEFA</sequence>
<proteinExistence type="predicted"/>
<gene>
    <name evidence="1" type="ORF">SDC9_202084</name>
</gene>
<reference evidence="1" key="1">
    <citation type="submission" date="2019-08" db="EMBL/GenBank/DDBJ databases">
        <authorList>
            <person name="Kucharzyk K."/>
            <person name="Murdoch R.W."/>
            <person name="Higgins S."/>
            <person name="Loffler F."/>
        </authorList>
    </citation>
    <scope>NUCLEOTIDE SEQUENCE</scope>
</reference>
<dbReference type="AlphaFoldDB" id="A0A645J1N9"/>